<feature type="region of interest" description="Disordered" evidence="3">
    <location>
        <begin position="271"/>
        <end position="309"/>
    </location>
</feature>
<accession>A0A024G9R5</accession>
<dbReference type="EMBL" id="CAIX01000043">
    <property type="protein sequence ID" value="CCI43072.1"/>
    <property type="molecule type" value="Genomic_DNA"/>
</dbReference>
<dbReference type="AlphaFoldDB" id="A0A024G9R5"/>
<evidence type="ECO:0000256" key="2">
    <source>
        <dbReference type="PROSITE-ProRule" id="PRU00703"/>
    </source>
</evidence>
<feature type="domain" description="CBS" evidence="4">
    <location>
        <begin position="390"/>
        <end position="453"/>
    </location>
</feature>
<evidence type="ECO:0000313" key="6">
    <source>
        <dbReference type="Proteomes" id="UP000053237"/>
    </source>
</evidence>
<dbReference type="SMART" id="SM00116">
    <property type="entry name" value="CBS"/>
    <property type="match status" value="3"/>
</dbReference>
<dbReference type="OrthoDB" id="2865258at2759"/>
<feature type="region of interest" description="Disordered" evidence="3">
    <location>
        <begin position="469"/>
        <end position="496"/>
    </location>
</feature>
<keyword evidence="6" id="KW-1185">Reference proteome</keyword>
<dbReference type="InterPro" id="IPR046342">
    <property type="entry name" value="CBS_dom_sf"/>
</dbReference>
<protein>
    <recommendedName>
        <fullName evidence="4">CBS domain-containing protein</fullName>
    </recommendedName>
</protein>
<dbReference type="Gene3D" id="3.10.580.10">
    <property type="entry name" value="CBS-domain"/>
    <property type="match status" value="2"/>
</dbReference>
<feature type="domain" description="CBS" evidence="4">
    <location>
        <begin position="128"/>
        <end position="189"/>
    </location>
</feature>
<comment type="caution">
    <text evidence="5">The sequence shown here is derived from an EMBL/GenBank/DDBJ whole genome shotgun (WGS) entry which is preliminary data.</text>
</comment>
<evidence type="ECO:0000256" key="3">
    <source>
        <dbReference type="SAM" id="MobiDB-lite"/>
    </source>
</evidence>
<proteinExistence type="predicted"/>
<reference evidence="5 6" key="1">
    <citation type="submission" date="2012-05" db="EMBL/GenBank/DDBJ databases">
        <title>Recombination and specialization in a pathogen metapopulation.</title>
        <authorList>
            <person name="Gardiner A."/>
            <person name="Kemen E."/>
            <person name="Schultz-Larsen T."/>
            <person name="MacLean D."/>
            <person name="Van Oosterhout C."/>
            <person name="Jones J.D.G."/>
        </authorList>
    </citation>
    <scope>NUCLEOTIDE SEQUENCE [LARGE SCALE GENOMIC DNA]</scope>
    <source>
        <strain evidence="5 6">Ac Nc2</strain>
    </source>
</reference>
<evidence type="ECO:0000259" key="4">
    <source>
        <dbReference type="PROSITE" id="PS51371"/>
    </source>
</evidence>
<dbReference type="Proteomes" id="UP000053237">
    <property type="component" value="Unassembled WGS sequence"/>
</dbReference>
<gene>
    <name evidence="5" type="ORF">BN9_038560</name>
</gene>
<name>A0A024G9R5_9STRA</name>
<evidence type="ECO:0000313" key="5">
    <source>
        <dbReference type="EMBL" id="CCI43072.1"/>
    </source>
</evidence>
<feature type="compositionally biased region" description="Polar residues" evidence="3">
    <location>
        <begin position="475"/>
        <end position="490"/>
    </location>
</feature>
<keyword evidence="1 2" id="KW-0129">CBS domain</keyword>
<feature type="compositionally biased region" description="Polar residues" evidence="3">
    <location>
        <begin position="271"/>
        <end position="285"/>
    </location>
</feature>
<dbReference type="PANTHER" id="PTHR43080">
    <property type="entry name" value="CBS DOMAIN-CONTAINING PROTEIN CBSX3, MITOCHONDRIAL"/>
    <property type="match status" value="1"/>
</dbReference>
<organism evidence="5 6">
    <name type="scientific">Albugo candida</name>
    <dbReference type="NCBI Taxonomy" id="65357"/>
    <lineage>
        <taxon>Eukaryota</taxon>
        <taxon>Sar</taxon>
        <taxon>Stramenopiles</taxon>
        <taxon>Oomycota</taxon>
        <taxon>Peronosporomycetes</taxon>
        <taxon>Albuginales</taxon>
        <taxon>Albuginaceae</taxon>
        <taxon>Albugo</taxon>
    </lineage>
</organism>
<dbReference type="PANTHER" id="PTHR43080:SF2">
    <property type="entry name" value="CBS DOMAIN-CONTAINING PROTEIN"/>
    <property type="match status" value="1"/>
</dbReference>
<feature type="domain" description="CBS" evidence="4">
    <location>
        <begin position="196"/>
        <end position="267"/>
    </location>
</feature>
<dbReference type="InterPro" id="IPR051257">
    <property type="entry name" value="Diverse_CBS-Domain"/>
</dbReference>
<dbReference type="Pfam" id="PF00571">
    <property type="entry name" value="CBS"/>
    <property type="match status" value="4"/>
</dbReference>
<sequence length="496" mass="55070">MLGSRFCTSISGAFARSPRRVYPRSPLLKNGMYGNQRMVYLSTSVNAPIPQKPAENRATKIVHDEIRKSSGTSTQKVETKPAPATTEVCEMECVQQKLTSVGAETSQIITIADVLAAQALNDKARKSIQNYGTWKSISYDKTVQDAVSMMVANKIGVLLVTQDSLGVVGIITERDLLKKTSPRSYFQKKALIKDVMSSHVMCIPTSMTIIDTLATMIKENFRHLVVISGNSNSNTMQQGSVPIDSMRSVLSIKDIVRAYAEMEAYKVENAKSNSSPKGKTGTTINKVGGMETDSTSTGEDKENKSSTASQVTAGLMLKKKHKSIKLILNTRMDDNISVAEAVEAMVRHDFGSVLIVDKDQCVHGIFTEQDYLVKVLNEKRDPNEVLVTDMCTQIVSRLHVDDTLEMCWKKAVSKPFRHFPVTGIMRKDRPECELAGILSIKDIVREIFKGHQTTRGFWLLDFFKSKREAKDPEKPSNSTHQKPLQASVSTETHEKI</sequence>
<dbReference type="InterPro" id="IPR000644">
    <property type="entry name" value="CBS_dom"/>
</dbReference>
<evidence type="ECO:0000256" key="1">
    <source>
        <dbReference type="ARBA" id="ARBA00023122"/>
    </source>
</evidence>
<dbReference type="PROSITE" id="PS51371">
    <property type="entry name" value="CBS"/>
    <property type="match status" value="4"/>
</dbReference>
<dbReference type="InParanoid" id="A0A024G9R5"/>
<feature type="domain" description="CBS" evidence="4">
    <location>
        <begin position="316"/>
        <end position="382"/>
    </location>
</feature>
<dbReference type="SUPFAM" id="SSF54631">
    <property type="entry name" value="CBS-domain pair"/>
    <property type="match status" value="2"/>
</dbReference>
<dbReference type="STRING" id="65357.A0A024G9R5"/>